<gene>
    <name evidence="5" type="ORF">FKV42_02260</name>
</gene>
<comment type="caution">
    <text evidence="5">The sequence shown here is derived from an EMBL/GenBank/DDBJ whole genome shotgun (WGS) entry which is preliminary data.</text>
</comment>
<evidence type="ECO:0000256" key="3">
    <source>
        <dbReference type="PROSITE-ProRule" id="PRU00284"/>
    </source>
</evidence>
<dbReference type="GO" id="GO:0016020">
    <property type="term" value="C:membrane"/>
    <property type="evidence" value="ECO:0007669"/>
    <property type="project" value="InterPro"/>
</dbReference>
<dbReference type="Proteomes" id="UP000319335">
    <property type="component" value="Unassembled WGS sequence"/>
</dbReference>
<dbReference type="GO" id="GO:0007165">
    <property type="term" value="P:signal transduction"/>
    <property type="evidence" value="ECO:0007669"/>
    <property type="project" value="UniProtKB-KW"/>
</dbReference>
<accession>A0A7Z8KQL9</accession>
<evidence type="ECO:0000256" key="1">
    <source>
        <dbReference type="ARBA" id="ARBA00023224"/>
    </source>
</evidence>
<dbReference type="SUPFAM" id="SSF103190">
    <property type="entry name" value="Sensory domain-like"/>
    <property type="match status" value="1"/>
</dbReference>
<dbReference type="SMART" id="SM00283">
    <property type="entry name" value="MA"/>
    <property type="match status" value="1"/>
</dbReference>
<dbReference type="PROSITE" id="PS50111">
    <property type="entry name" value="CHEMOTAXIS_TRANSDUC_2"/>
    <property type="match status" value="1"/>
</dbReference>
<dbReference type="InterPro" id="IPR033462">
    <property type="entry name" value="Cache_3-Cache_2"/>
</dbReference>
<dbReference type="Pfam" id="PF00015">
    <property type="entry name" value="MCPsignal"/>
    <property type="match status" value="1"/>
</dbReference>
<evidence type="ECO:0000313" key="6">
    <source>
        <dbReference type="Proteomes" id="UP000319335"/>
    </source>
</evidence>
<keyword evidence="1 3" id="KW-0807">Transducer</keyword>
<evidence type="ECO:0000256" key="2">
    <source>
        <dbReference type="ARBA" id="ARBA00029447"/>
    </source>
</evidence>
<comment type="similarity">
    <text evidence="2">Belongs to the methyl-accepting chemotaxis (MCP) protein family.</text>
</comment>
<dbReference type="InterPro" id="IPR029151">
    <property type="entry name" value="Sensor-like_sf"/>
</dbReference>
<dbReference type="PANTHER" id="PTHR32089">
    <property type="entry name" value="METHYL-ACCEPTING CHEMOTAXIS PROTEIN MCPB"/>
    <property type="match status" value="1"/>
</dbReference>
<dbReference type="SUPFAM" id="SSF58104">
    <property type="entry name" value="Methyl-accepting chemotaxis protein (MCP) signaling domain"/>
    <property type="match status" value="1"/>
</dbReference>
<reference evidence="5 6" key="1">
    <citation type="submission" date="2019-06" db="EMBL/GenBank/DDBJ databases">
        <title>Draft genome sequence of Methanolobus vulcani B1d.</title>
        <authorList>
            <person name="Creighbaum A.J."/>
            <person name="Ticak T."/>
            <person name="Hariraju D."/>
            <person name="Arivett B.A."/>
            <person name="Ferguson D.J.Jr."/>
        </authorList>
    </citation>
    <scope>NUCLEOTIDE SEQUENCE [LARGE SCALE GENOMIC DNA]</scope>
    <source>
        <strain evidence="5 6">B1d</strain>
    </source>
</reference>
<keyword evidence="6" id="KW-1185">Reference proteome</keyword>
<dbReference type="Gene3D" id="1.10.287.950">
    <property type="entry name" value="Methyl-accepting chemotaxis protein"/>
    <property type="match status" value="1"/>
</dbReference>
<dbReference type="PANTHER" id="PTHR32089:SF112">
    <property type="entry name" value="LYSOZYME-LIKE PROTEIN-RELATED"/>
    <property type="match status" value="1"/>
</dbReference>
<dbReference type="AlphaFoldDB" id="A0A7Z8KQL9"/>
<dbReference type="Gene3D" id="3.30.450.20">
    <property type="entry name" value="PAS domain"/>
    <property type="match status" value="1"/>
</dbReference>
<dbReference type="Pfam" id="PF17201">
    <property type="entry name" value="Cache_3-Cache_2"/>
    <property type="match status" value="1"/>
</dbReference>
<evidence type="ECO:0000313" key="5">
    <source>
        <dbReference type="EMBL" id="TQD27907.1"/>
    </source>
</evidence>
<protein>
    <recommendedName>
        <fullName evidence="4">Methyl-accepting transducer domain-containing protein</fullName>
    </recommendedName>
</protein>
<proteinExistence type="inferred from homology"/>
<feature type="domain" description="Methyl-accepting transducer" evidence="4">
    <location>
        <begin position="400"/>
        <end position="636"/>
    </location>
</feature>
<dbReference type="RefSeq" id="WP_154808636.1">
    <property type="nucleotide sequence ID" value="NZ_VIAQ01000007.1"/>
</dbReference>
<dbReference type="OrthoDB" id="8523at2157"/>
<dbReference type="EMBL" id="VIAQ01000007">
    <property type="protein sequence ID" value="TQD27907.1"/>
    <property type="molecule type" value="Genomic_DNA"/>
</dbReference>
<dbReference type="InterPro" id="IPR004089">
    <property type="entry name" value="MCPsignal_dom"/>
</dbReference>
<dbReference type="CDD" id="cd11386">
    <property type="entry name" value="MCP_signal"/>
    <property type="match status" value="1"/>
</dbReference>
<organism evidence="5 6">
    <name type="scientific">Methanolobus vulcani</name>
    <dbReference type="NCBI Taxonomy" id="38026"/>
    <lineage>
        <taxon>Archaea</taxon>
        <taxon>Methanobacteriati</taxon>
        <taxon>Methanobacteriota</taxon>
        <taxon>Stenosarchaea group</taxon>
        <taxon>Methanomicrobia</taxon>
        <taxon>Methanosarcinales</taxon>
        <taxon>Methanosarcinaceae</taxon>
        <taxon>Methanolobus</taxon>
    </lineage>
</organism>
<name>A0A7Z8KQL9_9EURY</name>
<sequence>MKKSSFNLKNISINKKIIALALILSILPVTALGIFAYEKASTAIEEQLYERLDEQVWMEEQYIEAVFSVGQESLDSNLGVARNSFYSLGNPMISDGNLLFGDYVVNSNYDVIDEIKTETGGDLTIFQVKDGSAVRVSTTIKSSSGNRVVGTSVSNAVYQTVVQGSQTYSGRADVLGEWYMGTYEPIKDTSGKIIGILFVGLPEEHYTQEIREQMLDITVGETGYMYAMDSEGNLLIHPTDEGENMYQDAFIQEMIANKEGRISYVLDGRQKVMSYTYYDDKDWIVATGTYVDEFEAPVRAIRNGIIAAVLVFAILGSVAGVLISRSISKGVEGIVSDFKKISDDAIEGKINSRAETDVDIDFVDIPHGLNEILATLTNVIGVVSKSAEGLASTSQEMSAAIEETTAATTQVADTVNEIARGSQEQSARSEDVSRTMNDMTVGVQDIASNAQLAAEAANASRDFITEVGNQSRDMLVQMDAIQHATNDSANVIRELEGKSNQIGEIVQLITSIADQTNLLALNAAIEAARAGEHGRGFAVVADEVRKLAEDSGTAASQISGLIAEIQDGTHAAVDSMEAGTRTVTQGVSELTGTVEAVQKIVEESNRVAQMAGNIAAAAEEQSASIEEVTATVDEVASISQQAAAGTEETSAAVEQQNASMHELAKSSQELAQMAAEMQEFVAKYQTE</sequence>
<dbReference type="CDD" id="cd12912">
    <property type="entry name" value="PDC2_MCP_like"/>
    <property type="match status" value="1"/>
</dbReference>
<evidence type="ECO:0000259" key="4">
    <source>
        <dbReference type="PROSITE" id="PS50111"/>
    </source>
</evidence>